<name>A0A443SQV4_9ACAR</name>
<feature type="compositionally biased region" description="Basic and acidic residues" evidence="9">
    <location>
        <begin position="455"/>
        <end position="470"/>
    </location>
</feature>
<dbReference type="SMART" id="SM00931">
    <property type="entry name" value="NOSIC"/>
    <property type="match status" value="1"/>
</dbReference>
<evidence type="ECO:0000256" key="4">
    <source>
        <dbReference type="ARBA" id="ARBA00023242"/>
    </source>
</evidence>
<evidence type="ECO:0000256" key="9">
    <source>
        <dbReference type="SAM" id="MobiDB-lite"/>
    </source>
</evidence>
<dbReference type="GO" id="GO:0048500">
    <property type="term" value="C:signal recognition particle"/>
    <property type="evidence" value="ECO:0007669"/>
    <property type="project" value="InterPro"/>
</dbReference>
<gene>
    <name evidence="11" type="ORF">B4U80_08868</name>
</gene>
<feature type="compositionally biased region" description="Low complexity" evidence="9">
    <location>
        <begin position="1057"/>
        <end position="1066"/>
    </location>
</feature>
<comment type="subcellular location">
    <subcellularLocation>
        <location evidence="1">Nucleus</location>
        <location evidence="1">Nucleolus</location>
    </subcellularLocation>
</comment>
<dbReference type="Pfam" id="PF01798">
    <property type="entry name" value="Nop"/>
    <property type="match status" value="1"/>
</dbReference>
<evidence type="ECO:0000259" key="10">
    <source>
        <dbReference type="PROSITE" id="PS51358"/>
    </source>
</evidence>
<dbReference type="GO" id="GO:0031428">
    <property type="term" value="C:box C/D methylation guide snoRNP complex"/>
    <property type="evidence" value="ECO:0007669"/>
    <property type="project" value="InterPro"/>
</dbReference>
<dbReference type="VEuPathDB" id="VectorBase:LDEU002139"/>
<organism evidence="11 12">
    <name type="scientific">Leptotrombidium deliense</name>
    <dbReference type="NCBI Taxonomy" id="299467"/>
    <lineage>
        <taxon>Eukaryota</taxon>
        <taxon>Metazoa</taxon>
        <taxon>Ecdysozoa</taxon>
        <taxon>Arthropoda</taxon>
        <taxon>Chelicerata</taxon>
        <taxon>Arachnida</taxon>
        <taxon>Acari</taxon>
        <taxon>Acariformes</taxon>
        <taxon>Trombidiformes</taxon>
        <taxon>Prostigmata</taxon>
        <taxon>Anystina</taxon>
        <taxon>Parasitengona</taxon>
        <taxon>Trombiculoidea</taxon>
        <taxon>Trombiculidae</taxon>
        <taxon>Leptotrombidium</taxon>
    </lineage>
</organism>
<dbReference type="InterPro" id="IPR042239">
    <property type="entry name" value="Nop_C"/>
</dbReference>
<dbReference type="InterPro" id="IPR012976">
    <property type="entry name" value="NOSIC"/>
</dbReference>
<dbReference type="GO" id="GO:0030515">
    <property type="term" value="F:snoRNA binding"/>
    <property type="evidence" value="ECO:0007669"/>
    <property type="project" value="InterPro"/>
</dbReference>
<evidence type="ECO:0000256" key="1">
    <source>
        <dbReference type="ARBA" id="ARBA00004604"/>
    </source>
</evidence>
<dbReference type="InterPro" id="IPR012974">
    <property type="entry name" value="NOP58/56_N"/>
</dbReference>
<accession>A0A443SQV4</accession>
<comment type="similarity">
    <text evidence="2">Belongs to the NOP5/NOP56 family.</text>
</comment>
<keyword evidence="4" id="KW-0539">Nucleus</keyword>
<dbReference type="Gene3D" id="1.10.246.90">
    <property type="entry name" value="Nop domain"/>
    <property type="match status" value="1"/>
</dbReference>
<dbReference type="GO" id="GO:0042254">
    <property type="term" value="P:ribosome biogenesis"/>
    <property type="evidence" value="ECO:0007669"/>
    <property type="project" value="UniProtKB-KW"/>
</dbReference>
<dbReference type="InterPro" id="IPR036070">
    <property type="entry name" value="Nop_dom_sf"/>
</dbReference>
<dbReference type="InterPro" id="IPR013699">
    <property type="entry name" value="Signal_recog_part_SRP72_RNA-bd"/>
</dbReference>
<dbReference type="AlphaFoldDB" id="A0A443SQV4"/>
<dbReference type="SUPFAM" id="SSF48452">
    <property type="entry name" value="TPR-like"/>
    <property type="match status" value="2"/>
</dbReference>
<dbReference type="Pfam" id="PF08156">
    <property type="entry name" value="NOP5NT"/>
    <property type="match status" value="1"/>
</dbReference>
<feature type="domain" description="Nop" evidence="10">
    <location>
        <begin position="297"/>
        <end position="415"/>
    </location>
</feature>
<dbReference type="PROSITE" id="PS51358">
    <property type="entry name" value="NOP"/>
    <property type="match status" value="1"/>
</dbReference>
<dbReference type="GO" id="GO:0006614">
    <property type="term" value="P:SRP-dependent cotranslational protein targeting to membrane"/>
    <property type="evidence" value="ECO:0007669"/>
    <property type="project" value="InterPro"/>
</dbReference>
<dbReference type="FunFam" id="1.10.246.90:FF:000001">
    <property type="entry name" value="Nucleolar protein 56"/>
    <property type="match status" value="1"/>
</dbReference>
<sequence>MASPVYVLYEHATGYALFRVKEFEEVAAFLPQVEKSSNEFVKFKGLVDFVAFQPFKSGPNALDNVNCVSEGVLHEDLSLFLETNLPKVSKKNKFVLGVADGKIGATIQDSMGYSCSHTEVVPEILRGIRLHADKLIDGLSAQTIASAELGLGRSYSRAKVKFNVNRADNMVIQSISLLDQLDKDVNTFAMRLREWYSYHFPELIKIVPDNYTFAKVSKVMGNRKELGDEDDLLEKLTEVVTEPEKAQAIINAAKSSMGMDISAIDLINIETFASKVISLAEYRAQLMQYLSSRMNNIAPNLSTLVGETVGARLISHAGSLINLAKYPASTVQILGAEKALFRALKTRGNTPKYGLIFHSTFISRAGSKNKGRISRFLANKCSIASRIDCFVESPSIVFGSKLKDQVEERLKFYETGEKPRKNIDVMKEALEEAKTLSLNEAKKKKKAKKKMKKEKARENAEEQNGDHEENNVDATEAPTESKKKKKRKVEDADEAIDVDVKKVKVEDNDQSKKLQLEKAYCEYRMNEVNTCLQTLKNISEPTLQVKELMAQALYRLERYDECYELYIDLIKNSEDEYEDERETNLSAVIASLSLYDNKQNTNIAQLGEKTYELCYNKACVYLGSGDYKTALSKLNDSEDLCRKTLDEEGASEEEIEGELGLIKAQMGYAHQKLNEDDIALKLYTQVLKQKPSDVAVIAVTSNNIVTVNKEQNIFDSRKKMKAAINETLESKLTSAQKSAIAFNNCLLLMLSNQNEACRKQIQNLKSKSEIDSYIIEAALLCKEKRFNDAINILKGVISRSNSKANSSIETSLTLVQLLLNQGHVSEALTILRGLDVITYKLAIVSALVVLYLSLEEKEAAIEVLKDTIKWYKRNKPSSYEVVFLSRETARLLILNGKASDAVEILEDLRKSDPTNAKILAQLISAYSQVDPRKAEEISKQLPPVESHISNTDIDILEASNWSLGAKYVKKTTKSDQSPAVRLREKRKKKKKILPKNYDPNVDPDPERWLPRWQRSTYKKKKDKRGTQSVGRGTQGAVAAEGDIPSKPSPKAGVTNVPQQGPRQQRPAQKKKKKTTRR</sequence>
<dbReference type="InterPro" id="IPR002687">
    <property type="entry name" value="Nop_dom"/>
</dbReference>
<evidence type="ECO:0000256" key="6">
    <source>
        <dbReference type="ARBA" id="ARBA00041388"/>
    </source>
</evidence>
<dbReference type="Gene3D" id="1.10.287.4070">
    <property type="match status" value="1"/>
</dbReference>
<evidence type="ECO:0000256" key="2">
    <source>
        <dbReference type="ARBA" id="ARBA00009211"/>
    </source>
</evidence>
<dbReference type="GO" id="GO:0032040">
    <property type="term" value="C:small-subunit processome"/>
    <property type="evidence" value="ECO:0007669"/>
    <property type="project" value="InterPro"/>
</dbReference>
<evidence type="ECO:0000256" key="8">
    <source>
        <dbReference type="ARBA" id="ARBA00064370"/>
    </source>
</evidence>
<dbReference type="Pfam" id="PF08492">
    <property type="entry name" value="SRP72"/>
    <property type="match status" value="1"/>
</dbReference>
<evidence type="ECO:0000256" key="7">
    <source>
        <dbReference type="ARBA" id="ARBA00053627"/>
    </source>
</evidence>
<dbReference type="InterPro" id="IPR019734">
    <property type="entry name" value="TPR_rpt"/>
</dbReference>
<dbReference type="PANTHER" id="PTHR10894:SF0">
    <property type="entry name" value="NUCLEOLAR PROTEIN 56"/>
    <property type="match status" value="1"/>
</dbReference>
<dbReference type="Gene3D" id="1.25.40.10">
    <property type="entry name" value="Tetratricopeptide repeat domain"/>
    <property type="match status" value="2"/>
</dbReference>
<keyword evidence="12" id="KW-1185">Reference proteome</keyword>
<comment type="subunit">
    <text evidence="8">Part of a large pre-ribosomal ribonucleoprotein (RNP) complex, that consists of at least 62 ribosomal proteins, 45 nonribosomal proteins and both pre-rRNA and mature rRNA species. Within this complex directly interacts with TCOF1 in an RNA-independent manner. Core component of box C/D small nucleolar ribonucleoprotein (snoRNP) particles; the core proteins SNU13, NOP56, NOP58 and FBL or FBLL1 assemble stepwise onto the snoRNA. Interacts with NOP1 and NOP58. Interacts with NUFIP1, RUVBL1 and RUVBL2; RUVBL1:RUVBL2 seem to bridge the association of NOP56 with NUFIP1. Part of the small subunit (SSU) processome, composed of more than 70 proteins and the RNA chaperone small nucleolar RNA (snoRNA) U3. Interacts with NOP2 and FBL.</text>
</comment>
<dbReference type="STRING" id="299467.A0A443SQV4"/>
<feature type="region of interest" description="Disordered" evidence="9">
    <location>
        <begin position="441"/>
        <end position="489"/>
    </location>
</feature>
<dbReference type="SUPFAM" id="SSF89124">
    <property type="entry name" value="Nop domain"/>
    <property type="match status" value="1"/>
</dbReference>
<protein>
    <recommendedName>
        <fullName evidence="5">Nucleolar protein 56</fullName>
    </recommendedName>
    <alternativeName>
        <fullName evidence="6">Nucleolar protein 5A</fullName>
    </alternativeName>
</protein>
<dbReference type="EMBL" id="NCKV01000721">
    <property type="protein sequence ID" value="RWS29899.1"/>
    <property type="molecule type" value="Genomic_DNA"/>
</dbReference>
<keyword evidence="3" id="KW-0690">Ribosome biogenesis</keyword>
<dbReference type="GO" id="GO:0008312">
    <property type="term" value="F:7S RNA binding"/>
    <property type="evidence" value="ECO:0007669"/>
    <property type="project" value="InterPro"/>
</dbReference>
<dbReference type="InterPro" id="IPR011990">
    <property type="entry name" value="TPR-like_helical_dom_sf"/>
</dbReference>
<dbReference type="InterPro" id="IPR045056">
    <property type="entry name" value="Nop56/Nop58"/>
</dbReference>
<dbReference type="SMART" id="SM00028">
    <property type="entry name" value="TPR"/>
    <property type="match status" value="3"/>
</dbReference>
<feature type="compositionally biased region" description="Basic residues" evidence="9">
    <location>
        <begin position="1067"/>
        <end position="1077"/>
    </location>
</feature>
<feature type="compositionally biased region" description="Basic residues" evidence="9">
    <location>
        <begin position="983"/>
        <end position="993"/>
    </location>
</feature>
<dbReference type="FunFam" id="1.10.287.4070:FF:000002">
    <property type="entry name" value="Nucleolar protein 56"/>
    <property type="match status" value="1"/>
</dbReference>
<feature type="region of interest" description="Disordered" evidence="9">
    <location>
        <begin position="969"/>
        <end position="1077"/>
    </location>
</feature>
<dbReference type="Proteomes" id="UP000288716">
    <property type="component" value="Unassembled WGS sequence"/>
</dbReference>
<dbReference type="OrthoDB" id="6780543at2759"/>
<proteinExistence type="inferred from homology"/>
<feature type="compositionally biased region" description="Basic residues" evidence="9">
    <location>
        <begin position="442"/>
        <end position="454"/>
    </location>
</feature>
<evidence type="ECO:0000313" key="12">
    <source>
        <dbReference type="Proteomes" id="UP000288716"/>
    </source>
</evidence>
<reference evidence="11 12" key="1">
    <citation type="journal article" date="2018" name="Gigascience">
        <title>Genomes of trombidid mites reveal novel predicted allergens and laterally-transferred genes associated with secondary metabolism.</title>
        <authorList>
            <person name="Dong X."/>
            <person name="Chaisiri K."/>
            <person name="Xia D."/>
            <person name="Armstrong S.D."/>
            <person name="Fang Y."/>
            <person name="Donnelly M.J."/>
            <person name="Kadowaki T."/>
            <person name="McGarry J.W."/>
            <person name="Darby A.C."/>
            <person name="Makepeace B.L."/>
        </authorList>
    </citation>
    <scope>NUCLEOTIDE SEQUENCE [LARGE SCALE GENOMIC DNA]</scope>
    <source>
        <strain evidence="11">UoL-UT</strain>
    </source>
</reference>
<comment type="caution">
    <text evidence="11">The sequence shown here is derived from an EMBL/GenBank/DDBJ whole genome shotgun (WGS) entry which is preliminary data.</text>
</comment>
<evidence type="ECO:0000313" key="11">
    <source>
        <dbReference type="EMBL" id="RWS29899.1"/>
    </source>
</evidence>
<evidence type="ECO:0000256" key="5">
    <source>
        <dbReference type="ARBA" id="ARBA00040742"/>
    </source>
</evidence>
<evidence type="ECO:0000256" key="3">
    <source>
        <dbReference type="ARBA" id="ARBA00022517"/>
    </source>
</evidence>
<dbReference type="PANTHER" id="PTHR10894">
    <property type="entry name" value="NUCLEOLAR PROTEIN 5 NUCLEOLAR PROTEIN NOP5 NOP58"/>
    <property type="match status" value="1"/>
</dbReference>
<comment type="function">
    <text evidence="7">Involved in the early to middle stages of 60S ribosomal subunit biogenesis. Required for the biogenesis of box C/D snoRNAs such U3, U8 and U14 snoRNAs. Part of the small subunit (SSU) processome, first precursor of the small eukaryotic ribosomal subunit. During the assembly of the SSU processome in the nucleolus, many ribosome biogenesis factors, an RNA chaperone and ribosomal proteins associate with the nascent pre-rRNA and work in concert to generate RNA folding, modifications, rearrangements and cleavage as well as targeted degradation of pre-ribosomal RNA by the RNA exosome. Core component of box C/D small nucleolar ribonucleoprotein (snoRNP) complexes that function in methylation of multiple sites on ribosomal RNAs (rRNAs) and messenger RNAs (mRNAs).</text>
</comment>